<keyword evidence="6 10" id="KW-0443">Lipid metabolism</keyword>
<feature type="transmembrane region" description="Helical" evidence="10">
    <location>
        <begin position="79"/>
        <end position="98"/>
    </location>
</feature>
<evidence type="ECO:0000256" key="3">
    <source>
        <dbReference type="ARBA" id="ARBA00022679"/>
    </source>
</evidence>
<feature type="transmembrane region" description="Helical" evidence="10">
    <location>
        <begin position="146"/>
        <end position="177"/>
    </location>
</feature>
<evidence type="ECO:0000313" key="11">
    <source>
        <dbReference type="EMBL" id="RIE13010.1"/>
    </source>
</evidence>
<dbReference type="UniPathway" id="UPA00085"/>
<evidence type="ECO:0000256" key="10">
    <source>
        <dbReference type="HAMAP-Rule" id="MF_01043"/>
    </source>
</evidence>
<gene>
    <name evidence="10 11" type="primary">plsY</name>
    <name evidence="11" type="ORF">SMC3_05460</name>
</gene>
<dbReference type="GO" id="GO:0005886">
    <property type="term" value="C:plasma membrane"/>
    <property type="evidence" value="ECO:0007669"/>
    <property type="project" value="UniProtKB-SubCell"/>
</dbReference>
<dbReference type="PANTHER" id="PTHR30309">
    <property type="entry name" value="INNER MEMBRANE PROTEIN YGIH"/>
    <property type="match status" value="1"/>
</dbReference>
<evidence type="ECO:0000313" key="12">
    <source>
        <dbReference type="Proteomes" id="UP000266042"/>
    </source>
</evidence>
<evidence type="ECO:0000256" key="4">
    <source>
        <dbReference type="ARBA" id="ARBA00022692"/>
    </source>
</evidence>
<evidence type="ECO:0000256" key="1">
    <source>
        <dbReference type="ARBA" id="ARBA00022475"/>
    </source>
</evidence>
<dbReference type="AlphaFoldDB" id="A0A398DE86"/>
<dbReference type="Proteomes" id="UP000266042">
    <property type="component" value="Unassembled WGS sequence"/>
</dbReference>
<comment type="caution">
    <text evidence="10">Lacks conserved residue(s) required for the propagation of feature annotation.</text>
</comment>
<dbReference type="EC" id="2.3.1.275" evidence="10"/>
<dbReference type="EMBL" id="QXIW01000027">
    <property type="protein sequence ID" value="RIE13010.1"/>
    <property type="molecule type" value="Genomic_DNA"/>
</dbReference>
<keyword evidence="4 10" id="KW-0812">Transmembrane</keyword>
<name>A0A398DE86_9BACT</name>
<dbReference type="RefSeq" id="WP_119087763.1">
    <property type="nucleotide sequence ID" value="NZ_QXIV01000037.1"/>
</dbReference>
<comment type="pathway">
    <text evidence="10">Lipid metabolism; phospholipid metabolism.</text>
</comment>
<comment type="function">
    <text evidence="10">Catalyzes the transfer of an acyl group from acyl-phosphate (acyl-PO(4)) to glycerol-3-phosphate (G3P) to form lysophosphatidic acid (LPA). This enzyme utilizes acyl-phosphate as fatty acyl donor, but not acyl-CoA or acyl-ACP.</text>
</comment>
<comment type="catalytic activity">
    <reaction evidence="10">
        <text>an acyl phosphate + sn-glycerol 3-phosphate = a 1-acyl-sn-glycero-3-phosphate + phosphate</text>
        <dbReference type="Rhea" id="RHEA:34075"/>
        <dbReference type="ChEBI" id="CHEBI:43474"/>
        <dbReference type="ChEBI" id="CHEBI:57597"/>
        <dbReference type="ChEBI" id="CHEBI:57970"/>
        <dbReference type="ChEBI" id="CHEBI:59918"/>
        <dbReference type="EC" id="2.3.1.275"/>
    </reaction>
</comment>
<accession>A0A398DE86</accession>
<reference evidence="11 12" key="1">
    <citation type="submission" date="2018-09" db="EMBL/GenBank/DDBJ databases">
        <title>Discovery and Ecogenomic Context for Candidatus Cryosericales, a Global Caldiserica Order Active in Thawing Permafrost.</title>
        <authorList>
            <person name="Martinez M.A."/>
            <person name="Woodcroft B.J."/>
            <person name="Ignacio Espinoza J.C."/>
            <person name="Zayed A."/>
            <person name="Singleton C.M."/>
            <person name="Boyd J."/>
            <person name="Li Y.-F."/>
            <person name="Purvine S."/>
            <person name="Maughan H."/>
            <person name="Hodgkins S.B."/>
            <person name="Anderson D."/>
            <person name="Sederholm M."/>
            <person name="Temperton B."/>
            <person name="Saleska S.R."/>
            <person name="Tyson G.W."/>
            <person name="Rich V.I."/>
        </authorList>
    </citation>
    <scope>NUCLEOTIDE SEQUENCE [LARGE SCALE GENOMIC DNA]</scope>
    <source>
        <strain evidence="11 12">SMC3</strain>
    </source>
</reference>
<protein>
    <recommendedName>
        <fullName evidence="10">Glycerol-3-phosphate acyltransferase</fullName>
    </recommendedName>
    <alternativeName>
        <fullName evidence="10">Acyl-PO4 G3P acyltransferase</fullName>
    </alternativeName>
    <alternativeName>
        <fullName evidence="10">Acyl-phosphate--glycerol-3-phosphate acyltransferase</fullName>
    </alternativeName>
    <alternativeName>
        <fullName evidence="10">G3P acyltransferase</fullName>
        <shortName evidence="10">GPAT</shortName>
        <ecNumber evidence="10">2.3.1.275</ecNumber>
    </alternativeName>
    <alternativeName>
        <fullName evidence="10">Lysophosphatidic acid synthase</fullName>
        <shortName evidence="10">LPA synthase</shortName>
    </alternativeName>
</protein>
<evidence type="ECO:0000256" key="9">
    <source>
        <dbReference type="ARBA" id="ARBA00023264"/>
    </source>
</evidence>
<dbReference type="InterPro" id="IPR003811">
    <property type="entry name" value="G3P_acylTferase_PlsY"/>
</dbReference>
<evidence type="ECO:0000256" key="7">
    <source>
        <dbReference type="ARBA" id="ARBA00023136"/>
    </source>
</evidence>
<keyword evidence="3 10" id="KW-0808">Transferase</keyword>
<keyword evidence="2 10" id="KW-0444">Lipid biosynthesis</keyword>
<keyword evidence="7 10" id="KW-0472">Membrane</keyword>
<keyword evidence="1 10" id="KW-1003">Cell membrane</keyword>
<sequence>MIVFIALLIAAYLLGSIPFGFLVGKLKGVDVRTIGSKSASSTNVSRALGWKWGVVSALLDFSKGFLPAYLAKTLLSSHWQIVIVALLPTVGQVLPIFLRFKGGKGASTFYGATLAFIGPRYFVCFFPVLLLIFLVTRKTSLSNLVFSWVLVVLMYIFFPLYYAVFALLGASFLVFALRDNIRRLRKGTEPDTPITW</sequence>
<comment type="similarity">
    <text evidence="10">Belongs to the PlsY family.</text>
</comment>
<keyword evidence="8 10" id="KW-0594">Phospholipid biosynthesis</keyword>
<keyword evidence="5 10" id="KW-1133">Transmembrane helix</keyword>
<feature type="transmembrane region" description="Helical" evidence="10">
    <location>
        <begin position="110"/>
        <end position="134"/>
    </location>
</feature>
<keyword evidence="11" id="KW-0012">Acyltransferase</keyword>
<comment type="caution">
    <text evidence="11">The sequence shown here is derived from an EMBL/GenBank/DDBJ whole genome shotgun (WGS) entry which is preliminary data.</text>
</comment>
<evidence type="ECO:0000256" key="5">
    <source>
        <dbReference type="ARBA" id="ARBA00022989"/>
    </source>
</evidence>
<keyword evidence="9 10" id="KW-1208">Phospholipid metabolism</keyword>
<organism evidence="11 12">
    <name type="scientific">Candidatus Cryosericum hinesii</name>
    <dbReference type="NCBI Taxonomy" id="2290915"/>
    <lineage>
        <taxon>Bacteria</taxon>
        <taxon>Pseudomonadati</taxon>
        <taxon>Caldisericota/Cryosericota group</taxon>
        <taxon>Candidatus Cryosericota</taxon>
        <taxon>Candidatus Cryosericia</taxon>
        <taxon>Candidatus Cryosericales</taxon>
        <taxon>Candidatus Cryosericaceae</taxon>
        <taxon>Candidatus Cryosericum</taxon>
    </lineage>
</organism>
<proteinExistence type="inferred from homology"/>
<evidence type="ECO:0000256" key="6">
    <source>
        <dbReference type="ARBA" id="ARBA00023098"/>
    </source>
</evidence>
<comment type="subcellular location">
    <subcellularLocation>
        <location evidence="10">Cell membrane</location>
        <topology evidence="10">Multi-pass membrane protein</topology>
    </subcellularLocation>
</comment>
<evidence type="ECO:0000256" key="8">
    <source>
        <dbReference type="ARBA" id="ARBA00023209"/>
    </source>
</evidence>
<dbReference type="PANTHER" id="PTHR30309:SF0">
    <property type="entry name" value="GLYCEROL-3-PHOSPHATE ACYLTRANSFERASE-RELATED"/>
    <property type="match status" value="1"/>
</dbReference>
<evidence type="ECO:0000256" key="2">
    <source>
        <dbReference type="ARBA" id="ARBA00022516"/>
    </source>
</evidence>
<dbReference type="NCBIfam" id="TIGR00023">
    <property type="entry name" value="glycerol-3-phosphate 1-O-acyltransferase PlsY"/>
    <property type="match status" value="1"/>
</dbReference>
<dbReference type="Pfam" id="PF02660">
    <property type="entry name" value="G3P_acyltransf"/>
    <property type="match status" value="1"/>
</dbReference>
<dbReference type="GO" id="GO:0043772">
    <property type="term" value="F:acyl-phosphate glycerol-3-phosphate acyltransferase activity"/>
    <property type="evidence" value="ECO:0007669"/>
    <property type="project" value="UniProtKB-UniRule"/>
</dbReference>
<dbReference type="HAMAP" id="MF_01043">
    <property type="entry name" value="PlsY"/>
    <property type="match status" value="1"/>
</dbReference>
<dbReference type="GO" id="GO:0008654">
    <property type="term" value="P:phospholipid biosynthetic process"/>
    <property type="evidence" value="ECO:0007669"/>
    <property type="project" value="UniProtKB-UniRule"/>
</dbReference>
<comment type="subunit">
    <text evidence="10">Probably interacts with PlsX.</text>
</comment>
<dbReference type="SMART" id="SM01207">
    <property type="entry name" value="G3P_acyltransf"/>
    <property type="match status" value="1"/>
</dbReference>